<dbReference type="Proteomes" id="UP000438429">
    <property type="component" value="Unassembled WGS sequence"/>
</dbReference>
<keyword evidence="3 6" id="KW-0812">Transmembrane</keyword>
<dbReference type="EMBL" id="VEVO01000001">
    <property type="protein sequence ID" value="KAF0046772.1"/>
    <property type="molecule type" value="Genomic_DNA"/>
</dbReference>
<evidence type="ECO:0000256" key="2">
    <source>
        <dbReference type="ARBA" id="ARBA00010297"/>
    </source>
</evidence>
<comment type="caution">
    <text evidence="7">The sequence shown here is derived from an EMBL/GenBank/DDBJ whole genome shotgun (WGS) entry which is preliminary data.</text>
</comment>
<accession>A0A6A4TXF4</accession>
<dbReference type="PANTHER" id="PTHR13055:SF11">
    <property type="entry name" value="PLEXIN DOMAIN-CONTAINING PROTEIN 2"/>
    <property type="match status" value="1"/>
</dbReference>
<proteinExistence type="inferred from homology"/>
<organism evidence="7 8">
    <name type="scientific">Scophthalmus maximus</name>
    <name type="common">Turbot</name>
    <name type="synonym">Psetta maxima</name>
    <dbReference type="NCBI Taxonomy" id="52904"/>
    <lineage>
        <taxon>Eukaryota</taxon>
        <taxon>Metazoa</taxon>
        <taxon>Chordata</taxon>
        <taxon>Craniata</taxon>
        <taxon>Vertebrata</taxon>
        <taxon>Euteleostomi</taxon>
        <taxon>Actinopterygii</taxon>
        <taxon>Neopterygii</taxon>
        <taxon>Teleostei</taxon>
        <taxon>Neoteleostei</taxon>
        <taxon>Acanthomorphata</taxon>
        <taxon>Carangaria</taxon>
        <taxon>Pleuronectiformes</taxon>
        <taxon>Pleuronectoidei</taxon>
        <taxon>Scophthalmidae</taxon>
        <taxon>Scophthalmus</taxon>
    </lineage>
</organism>
<evidence type="ECO:0000313" key="7">
    <source>
        <dbReference type="EMBL" id="KAF0046772.1"/>
    </source>
</evidence>
<protein>
    <submittedName>
        <fullName evidence="7">Uncharacterized protein</fullName>
    </submittedName>
</protein>
<evidence type="ECO:0000256" key="4">
    <source>
        <dbReference type="ARBA" id="ARBA00022729"/>
    </source>
</evidence>
<dbReference type="InterPro" id="IPR031152">
    <property type="entry name" value="PLXDC"/>
</dbReference>
<dbReference type="GO" id="GO:0016020">
    <property type="term" value="C:membrane"/>
    <property type="evidence" value="ECO:0007669"/>
    <property type="project" value="UniProtKB-SubCell"/>
</dbReference>
<feature type="transmembrane region" description="Helical" evidence="6">
    <location>
        <begin position="53"/>
        <end position="77"/>
    </location>
</feature>
<keyword evidence="6" id="KW-0472">Membrane</keyword>
<comment type="similarity">
    <text evidence="2">Belongs to the plexin family.</text>
</comment>
<keyword evidence="5 6" id="KW-1133">Transmembrane helix</keyword>
<keyword evidence="4" id="KW-0732">Signal</keyword>
<evidence type="ECO:0000256" key="6">
    <source>
        <dbReference type="SAM" id="Phobius"/>
    </source>
</evidence>
<evidence type="ECO:0000256" key="1">
    <source>
        <dbReference type="ARBA" id="ARBA00004479"/>
    </source>
</evidence>
<evidence type="ECO:0000256" key="5">
    <source>
        <dbReference type="ARBA" id="ARBA00022989"/>
    </source>
</evidence>
<dbReference type="AlphaFoldDB" id="A0A6A4TXF4"/>
<sequence length="161" mass="18196">MFVAVALSTAPVCWLRSDSVRVKWSDDTKTSLHMNEAPGVEEETGESDEQLQIGLLTGIVMMMVVMAAAVLLSLYIYNHPTSNASLFFMERRLTRWPIMKFRRGSGRPSYAEVEAPGQDKDGSVVIDPKQSFVMSDRRESEQKEGFIVPDQRERFLVMESS</sequence>
<gene>
    <name evidence="7" type="ORF">F2P81_000405</name>
</gene>
<evidence type="ECO:0000313" key="8">
    <source>
        <dbReference type="Proteomes" id="UP000438429"/>
    </source>
</evidence>
<comment type="subcellular location">
    <subcellularLocation>
        <location evidence="1">Membrane</location>
        <topology evidence="1">Single-pass type I membrane protein</topology>
    </subcellularLocation>
</comment>
<evidence type="ECO:0000256" key="3">
    <source>
        <dbReference type="ARBA" id="ARBA00022692"/>
    </source>
</evidence>
<dbReference type="PANTHER" id="PTHR13055">
    <property type="entry name" value="TUMOR ENDOTHELIAL MARKER 7 RELATED"/>
    <property type="match status" value="1"/>
</dbReference>
<reference evidence="7 8" key="1">
    <citation type="submission" date="2019-06" db="EMBL/GenBank/DDBJ databases">
        <title>Draft genomes of female and male turbot (Scophthalmus maximus).</title>
        <authorList>
            <person name="Xu H."/>
            <person name="Xu X.-W."/>
            <person name="Shao C."/>
            <person name="Chen S."/>
        </authorList>
    </citation>
    <scope>NUCLEOTIDE SEQUENCE [LARGE SCALE GENOMIC DNA]</scope>
    <source>
        <strain evidence="7">Ysfricsl-2016a</strain>
        <tissue evidence="7">Blood</tissue>
    </source>
</reference>
<name>A0A6A4TXF4_SCOMX</name>